<feature type="domain" description="Thioesterase" evidence="2">
    <location>
        <begin position="24"/>
        <end position="246"/>
    </location>
</feature>
<evidence type="ECO:0000259" key="2">
    <source>
        <dbReference type="Pfam" id="PF00975"/>
    </source>
</evidence>
<dbReference type="PANTHER" id="PTHR11487:SF0">
    <property type="entry name" value="S-ACYL FATTY ACID SYNTHASE THIOESTERASE, MEDIUM CHAIN"/>
    <property type="match status" value="1"/>
</dbReference>
<dbReference type="Pfam" id="PF00975">
    <property type="entry name" value="Thioesterase"/>
    <property type="match status" value="1"/>
</dbReference>
<protein>
    <submittedName>
        <fullName evidence="3">Medium-chain acyl-[acyl-carrier-protein] hydrolase</fullName>
    </submittedName>
</protein>
<proteinExistence type="inferred from homology"/>
<dbReference type="GO" id="GO:0008610">
    <property type="term" value="P:lipid biosynthetic process"/>
    <property type="evidence" value="ECO:0007669"/>
    <property type="project" value="TreeGrafter"/>
</dbReference>
<comment type="caution">
    <text evidence="3">The sequence shown here is derived from an EMBL/GenBank/DDBJ whole genome shotgun (WGS) entry which is preliminary data.</text>
</comment>
<dbReference type="RefSeq" id="WP_133901411.1">
    <property type="nucleotide sequence ID" value="NZ_SOCP01000002.1"/>
</dbReference>
<accession>A0A4V3FUQ5</accession>
<sequence>MTTPSPAARSRWLPFGTPSADEPRLFLFPHAGASAAAFASWQRLAGDGIAVCPVQPPGRAERFRETAHREVGPFVDDLLGELGDQFTGNYVLFGHSMGALVAFELTRRLRASGAQLPAHLFVSGRPAPQLPEVRTPLRDQPVDQLVQSLRRIGGTPDLLLNDRELLDAFLPLLRADFSVNETYRYTDEEPLRIPLTAFGGERDPRAGAPEIKEWAAQTSVQFEHRIFPGGHFFTDQYAGELVETMRTALVNS</sequence>
<organism evidence="3 4">
    <name type="scientific">Actinophytocola oryzae</name>
    <dbReference type="NCBI Taxonomy" id="502181"/>
    <lineage>
        <taxon>Bacteria</taxon>
        <taxon>Bacillati</taxon>
        <taxon>Actinomycetota</taxon>
        <taxon>Actinomycetes</taxon>
        <taxon>Pseudonocardiales</taxon>
        <taxon>Pseudonocardiaceae</taxon>
    </lineage>
</organism>
<name>A0A4V3FUQ5_9PSEU</name>
<evidence type="ECO:0000313" key="3">
    <source>
        <dbReference type="EMBL" id="TDV56131.1"/>
    </source>
</evidence>
<reference evidence="3 4" key="1">
    <citation type="submission" date="2019-03" db="EMBL/GenBank/DDBJ databases">
        <title>Genomic Encyclopedia of Archaeal and Bacterial Type Strains, Phase II (KMG-II): from individual species to whole genera.</title>
        <authorList>
            <person name="Goeker M."/>
        </authorList>
    </citation>
    <scope>NUCLEOTIDE SEQUENCE [LARGE SCALE GENOMIC DNA]</scope>
    <source>
        <strain evidence="3 4">DSM 45499</strain>
    </source>
</reference>
<dbReference type="GO" id="GO:0016787">
    <property type="term" value="F:hydrolase activity"/>
    <property type="evidence" value="ECO:0007669"/>
    <property type="project" value="UniProtKB-KW"/>
</dbReference>
<dbReference type="SUPFAM" id="SSF53474">
    <property type="entry name" value="alpha/beta-Hydrolases"/>
    <property type="match status" value="1"/>
</dbReference>
<dbReference type="OrthoDB" id="4169718at2"/>
<comment type="similarity">
    <text evidence="1">Belongs to the thioesterase family.</text>
</comment>
<dbReference type="InterPro" id="IPR029058">
    <property type="entry name" value="AB_hydrolase_fold"/>
</dbReference>
<evidence type="ECO:0000313" key="4">
    <source>
        <dbReference type="Proteomes" id="UP000294927"/>
    </source>
</evidence>
<dbReference type="EMBL" id="SOCP01000002">
    <property type="protein sequence ID" value="TDV56131.1"/>
    <property type="molecule type" value="Genomic_DNA"/>
</dbReference>
<keyword evidence="4" id="KW-1185">Reference proteome</keyword>
<dbReference type="Gene3D" id="3.40.50.1820">
    <property type="entry name" value="alpha/beta hydrolase"/>
    <property type="match status" value="1"/>
</dbReference>
<dbReference type="InterPro" id="IPR012223">
    <property type="entry name" value="TEII"/>
</dbReference>
<dbReference type="PANTHER" id="PTHR11487">
    <property type="entry name" value="THIOESTERASE"/>
    <property type="match status" value="1"/>
</dbReference>
<dbReference type="AlphaFoldDB" id="A0A4V3FUQ5"/>
<keyword evidence="3" id="KW-0378">Hydrolase</keyword>
<gene>
    <name evidence="3" type="ORF">CLV71_102196</name>
</gene>
<evidence type="ECO:0000256" key="1">
    <source>
        <dbReference type="ARBA" id="ARBA00007169"/>
    </source>
</evidence>
<dbReference type="InterPro" id="IPR001031">
    <property type="entry name" value="Thioesterase"/>
</dbReference>
<dbReference type="Proteomes" id="UP000294927">
    <property type="component" value="Unassembled WGS sequence"/>
</dbReference>